<accession>A0A4R4YAL0</accession>
<feature type="compositionally biased region" description="Basic and acidic residues" evidence="1">
    <location>
        <begin position="58"/>
        <end position="71"/>
    </location>
</feature>
<organism evidence="2 3">
    <name type="scientific">Saccharopolyspora elongata</name>
    <dbReference type="NCBI Taxonomy" id="2530387"/>
    <lineage>
        <taxon>Bacteria</taxon>
        <taxon>Bacillati</taxon>
        <taxon>Actinomycetota</taxon>
        <taxon>Actinomycetes</taxon>
        <taxon>Pseudonocardiales</taxon>
        <taxon>Pseudonocardiaceae</taxon>
        <taxon>Saccharopolyspora</taxon>
    </lineage>
</organism>
<gene>
    <name evidence="2" type="ORF">E1288_31950</name>
</gene>
<dbReference type="AlphaFoldDB" id="A0A4R4YAL0"/>
<evidence type="ECO:0000256" key="1">
    <source>
        <dbReference type="SAM" id="MobiDB-lite"/>
    </source>
</evidence>
<protein>
    <submittedName>
        <fullName evidence="2">Uncharacterized protein</fullName>
    </submittedName>
</protein>
<dbReference type="EMBL" id="SMKW01000056">
    <property type="protein sequence ID" value="TDD41628.1"/>
    <property type="molecule type" value="Genomic_DNA"/>
</dbReference>
<evidence type="ECO:0000313" key="3">
    <source>
        <dbReference type="Proteomes" id="UP000294947"/>
    </source>
</evidence>
<keyword evidence="3" id="KW-1185">Reference proteome</keyword>
<dbReference type="OrthoDB" id="5198193at2"/>
<reference evidence="2 3" key="1">
    <citation type="submission" date="2019-03" db="EMBL/GenBank/DDBJ databases">
        <title>Draft genome sequences of novel Actinobacteria.</title>
        <authorList>
            <person name="Sahin N."/>
            <person name="Ay H."/>
            <person name="Saygin H."/>
        </authorList>
    </citation>
    <scope>NUCLEOTIDE SEQUENCE [LARGE SCALE GENOMIC DNA]</scope>
    <source>
        <strain evidence="2 3">7K502</strain>
    </source>
</reference>
<sequence length="71" mass="8261">MICCCGTDAPARSHSCSPRHPVRSLSRCAGPHFSPSRYACREVATHWFHTHRHRSHSPSRDRNAVRDRRRR</sequence>
<name>A0A4R4YAL0_9PSEU</name>
<proteinExistence type="predicted"/>
<evidence type="ECO:0000313" key="2">
    <source>
        <dbReference type="EMBL" id="TDD41628.1"/>
    </source>
</evidence>
<feature type="region of interest" description="Disordered" evidence="1">
    <location>
        <begin position="49"/>
        <end position="71"/>
    </location>
</feature>
<comment type="caution">
    <text evidence="2">The sequence shown here is derived from an EMBL/GenBank/DDBJ whole genome shotgun (WGS) entry which is preliminary data.</text>
</comment>
<dbReference type="Proteomes" id="UP000294947">
    <property type="component" value="Unassembled WGS sequence"/>
</dbReference>